<dbReference type="OrthoDB" id="10067079at2759"/>
<feature type="compositionally biased region" description="Low complexity" evidence="1">
    <location>
        <begin position="157"/>
        <end position="167"/>
    </location>
</feature>
<evidence type="ECO:0000313" key="3">
    <source>
        <dbReference type="Proteomes" id="UP000279236"/>
    </source>
</evidence>
<reference evidence="2 3" key="1">
    <citation type="submission" date="2018-11" db="EMBL/GenBank/DDBJ databases">
        <title>Genome sequence of Apiotrichum porosum DSM 27194.</title>
        <authorList>
            <person name="Aliyu H."/>
            <person name="Gorte O."/>
            <person name="Ochsenreither K."/>
        </authorList>
    </citation>
    <scope>NUCLEOTIDE SEQUENCE [LARGE SCALE GENOMIC DNA]</scope>
    <source>
        <strain evidence="2 3">DSM 27194</strain>
    </source>
</reference>
<feature type="region of interest" description="Disordered" evidence="1">
    <location>
        <begin position="1"/>
        <end position="39"/>
    </location>
</feature>
<evidence type="ECO:0000313" key="2">
    <source>
        <dbReference type="EMBL" id="RSH76985.1"/>
    </source>
</evidence>
<evidence type="ECO:0008006" key="4">
    <source>
        <dbReference type="Google" id="ProtNLM"/>
    </source>
</evidence>
<organism evidence="2 3">
    <name type="scientific">Apiotrichum porosum</name>
    <dbReference type="NCBI Taxonomy" id="105984"/>
    <lineage>
        <taxon>Eukaryota</taxon>
        <taxon>Fungi</taxon>
        <taxon>Dikarya</taxon>
        <taxon>Basidiomycota</taxon>
        <taxon>Agaricomycotina</taxon>
        <taxon>Tremellomycetes</taxon>
        <taxon>Trichosporonales</taxon>
        <taxon>Trichosporonaceae</taxon>
        <taxon>Apiotrichum</taxon>
    </lineage>
</organism>
<feature type="compositionally biased region" description="Basic residues" evidence="1">
    <location>
        <begin position="137"/>
        <end position="149"/>
    </location>
</feature>
<keyword evidence="3" id="KW-1185">Reference proteome</keyword>
<gene>
    <name evidence="2" type="ORF">EHS24_003924</name>
</gene>
<feature type="region of interest" description="Disordered" evidence="1">
    <location>
        <begin position="54"/>
        <end position="92"/>
    </location>
</feature>
<dbReference type="GO" id="GO:0004860">
    <property type="term" value="F:protein kinase inhibitor activity"/>
    <property type="evidence" value="ECO:0007669"/>
    <property type="project" value="TreeGrafter"/>
</dbReference>
<dbReference type="GO" id="GO:0003725">
    <property type="term" value="F:double-stranded RNA binding"/>
    <property type="evidence" value="ECO:0007669"/>
    <property type="project" value="InterPro"/>
</dbReference>
<dbReference type="AlphaFoldDB" id="A0A427XDQ4"/>
<dbReference type="GO" id="GO:0005730">
    <property type="term" value="C:nucleolus"/>
    <property type="evidence" value="ECO:0007669"/>
    <property type="project" value="TreeGrafter"/>
</dbReference>
<dbReference type="RefSeq" id="XP_028472132.1">
    <property type="nucleotide sequence ID" value="XM_028619559.1"/>
</dbReference>
<comment type="caution">
    <text evidence="2">The sequence shown here is derived from an EMBL/GenBank/DDBJ whole genome shotgun (WGS) entry which is preliminary data.</text>
</comment>
<dbReference type="PANTHER" id="PTHR13507:SF0">
    <property type="entry name" value="PRKR-INTERACTING PROTEIN 1"/>
    <property type="match status" value="1"/>
</dbReference>
<protein>
    <recommendedName>
        <fullName evidence="4">PRKR-interacting protein 1</fullName>
    </recommendedName>
</protein>
<dbReference type="GO" id="GO:0019901">
    <property type="term" value="F:protein kinase binding"/>
    <property type="evidence" value="ECO:0007669"/>
    <property type="project" value="TreeGrafter"/>
</dbReference>
<accession>A0A427XDQ4</accession>
<dbReference type="STRING" id="105984.A0A427XDQ4"/>
<feature type="region of interest" description="Disordered" evidence="1">
    <location>
        <begin position="118"/>
        <end position="205"/>
    </location>
</feature>
<dbReference type="PANTHER" id="PTHR13507">
    <property type="entry name" value="PRKR-INTERACTING PROTEIN 1"/>
    <property type="match status" value="1"/>
</dbReference>
<dbReference type="GeneID" id="39588467"/>
<sequence>MPVVGEGSQSPERFERSPSPDTRDIAAPGPSKKARLTPTDIQKYKLERLLANPDKEYKIPQNLGAPKTLRAPKELPKNVTGSSSAAGSGEFHVYKHSRRREFERVKLMEEQAQALDDQAAFQARQAARDAIADAKTSKNRARRQKRKAASRGDNQDSKSSAPSAPSATIHGQGKFAGGAGTVVFKRPGEEASDDDEEDVGPVPATEPVAEQVAAAPPPVAAAVPVAVAEVKITVVDDD</sequence>
<feature type="compositionally biased region" description="Acidic residues" evidence="1">
    <location>
        <begin position="190"/>
        <end position="199"/>
    </location>
</feature>
<feature type="compositionally biased region" description="Basic and acidic residues" evidence="1">
    <location>
        <begin position="12"/>
        <end position="24"/>
    </location>
</feature>
<dbReference type="EMBL" id="RSCE01000019">
    <property type="protein sequence ID" value="RSH76985.1"/>
    <property type="molecule type" value="Genomic_DNA"/>
</dbReference>
<evidence type="ECO:0000256" key="1">
    <source>
        <dbReference type="SAM" id="MobiDB-lite"/>
    </source>
</evidence>
<feature type="compositionally biased region" description="Basic and acidic residues" evidence="1">
    <location>
        <begin position="126"/>
        <end position="136"/>
    </location>
</feature>
<dbReference type="Proteomes" id="UP000279236">
    <property type="component" value="Unassembled WGS sequence"/>
</dbReference>
<dbReference type="Pfam" id="PF06658">
    <property type="entry name" value="DUF1168"/>
    <property type="match status" value="1"/>
</dbReference>
<dbReference type="InterPro" id="IPR009548">
    <property type="entry name" value="Prkrip1"/>
</dbReference>
<proteinExistence type="predicted"/>
<name>A0A427XDQ4_9TREE</name>